<evidence type="ECO:0000313" key="2">
    <source>
        <dbReference type="Proteomes" id="UP001211872"/>
    </source>
</evidence>
<dbReference type="EMBL" id="CP115397">
    <property type="protein sequence ID" value="WBO86743.1"/>
    <property type="molecule type" value="Genomic_DNA"/>
</dbReference>
<evidence type="ECO:0008006" key="3">
    <source>
        <dbReference type="Google" id="ProtNLM"/>
    </source>
</evidence>
<keyword evidence="2" id="KW-1185">Reference proteome</keyword>
<dbReference type="Proteomes" id="UP001211872">
    <property type="component" value="Plasmid unnamed2"/>
</dbReference>
<geneLocation type="plasmid" evidence="1 2">
    <name>unnamed2</name>
</geneLocation>
<organism evidence="1 2">
    <name type="scientific">Hymenobacter yonginensis</name>
    <dbReference type="NCBI Taxonomy" id="748197"/>
    <lineage>
        <taxon>Bacteria</taxon>
        <taxon>Pseudomonadati</taxon>
        <taxon>Bacteroidota</taxon>
        <taxon>Cytophagia</taxon>
        <taxon>Cytophagales</taxon>
        <taxon>Hymenobacteraceae</taxon>
        <taxon>Hymenobacter</taxon>
    </lineage>
</organism>
<evidence type="ECO:0000313" key="1">
    <source>
        <dbReference type="EMBL" id="WBO86743.1"/>
    </source>
</evidence>
<accession>A0ABY7PV08</accession>
<gene>
    <name evidence="1" type="ORF">O9Z63_20900</name>
</gene>
<dbReference type="RefSeq" id="WP_270129412.1">
    <property type="nucleotide sequence ID" value="NZ_CP115397.1"/>
</dbReference>
<name>A0ABY7PV08_9BACT</name>
<sequence>MTCRNLLVFVGASLCMAGCTEHTPPISYPPAVVQAGEAQRYQTALWSVSTSFLDSTVFWQPPGDSVWRTLEGLVSLEQRLVAFERGAGSTRFEFKLVERPAVSRLRLWGNCMRYGPPGRGFQPLVAVWVNQRDELIDSVLTIHNMRFTGVGRKVTKKGDWVPMNRREARLLQFHTDSPFKRAFLRAHHAKLPLSLRRLCYEKGILK</sequence>
<reference evidence="1 2" key="1">
    <citation type="journal article" date="2011" name="Int. J. Syst. Evol. Microbiol.">
        <title>Hymenobacter yonginensis sp. nov., isolated from a mesotrophic artificial lake.</title>
        <authorList>
            <person name="Joung Y."/>
            <person name="Cho S.H."/>
            <person name="Kim H."/>
            <person name="Kim S.B."/>
            <person name="Joh K."/>
        </authorList>
    </citation>
    <scope>NUCLEOTIDE SEQUENCE [LARGE SCALE GENOMIC DNA]</scope>
    <source>
        <strain evidence="1 2">KCTC 22745</strain>
    </source>
</reference>
<keyword evidence="1" id="KW-0614">Plasmid</keyword>
<protein>
    <recommendedName>
        <fullName evidence="3">Lipoprotein</fullName>
    </recommendedName>
</protein>
<proteinExistence type="predicted"/>